<organism evidence="1 2">
    <name type="scientific">Streptomyces mesophilus</name>
    <dbReference type="NCBI Taxonomy" id="1775132"/>
    <lineage>
        <taxon>Bacteria</taxon>
        <taxon>Bacillati</taxon>
        <taxon>Actinomycetota</taxon>
        <taxon>Actinomycetes</taxon>
        <taxon>Kitasatosporales</taxon>
        <taxon>Streptomycetaceae</taxon>
        <taxon>Streptomyces</taxon>
    </lineage>
</organism>
<gene>
    <name evidence="1" type="ORF">G6045_11640</name>
</gene>
<evidence type="ECO:0000313" key="2">
    <source>
        <dbReference type="Proteomes" id="UP000481109"/>
    </source>
</evidence>
<dbReference type="PANTHER" id="PTHR33546">
    <property type="entry name" value="LARGE, MULTIFUNCTIONAL SECRETED PROTEIN-RELATED"/>
    <property type="match status" value="1"/>
</dbReference>
<dbReference type="SUPFAM" id="SSF50952">
    <property type="entry name" value="Soluble quinoprotein glucose dehydrogenase"/>
    <property type="match status" value="1"/>
</dbReference>
<dbReference type="Gene3D" id="2.120.10.30">
    <property type="entry name" value="TolB, C-terminal domain"/>
    <property type="match status" value="1"/>
</dbReference>
<keyword evidence="2" id="KW-1185">Reference proteome</keyword>
<accession>A0A6G4XFJ3</accession>
<sequence length="414" mass="43934">MPLEPFARDLHFPTSITFDNQGQLYVAESGLPFAGAPSGGRIWHIGPDGCRSLLADGLRTPVTGLTCHEGGLYISEGGQPGRILRLALDGGPLDIVLDHLPGGGNYQTNMTAFGPDGRLYFSQGAATNTSIIGLDALDIGWLKKIPHPIDIPGLDVELTGVRARTDNPLEQGTTAVTGPFAQFGTAHPAGTRIPAELPCTSAVMSCEPDGSDLKLVAWGLRNAFGLLFLPDGRLLATDQGADDRGSRPVGNVPELLFEVREGAWYGWPDFIGGIPISDARFTPEQGDAPGFVLANHDELPTPQEPLAAFAPHASAVKMDHTPDGRILVALFGDEIPMTAPSGPRAGRGFALVDPADWSSTTLASPLHRPIDVRFGPDGYLYALDFGHFEPGKGTVDASAGSGAVWRMPWRARPW</sequence>
<proteinExistence type="predicted"/>
<reference evidence="1 2" key="1">
    <citation type="submission" date="2020-02" db="EMBL/GenBank/DDBJ databases">
        <title>Whole-genome analyses of novel actinobacteria.</title>
        <authorList>
            <person name="Sahin N."/>
            <person name="Tokatli A."/>
        </authorList>
    </citation>
    <scope>NUCLEOTIDE SEQUENCE [LARGE SCALE GENOMIC DNA]</scope>
    <source>
        <strain evidence="1 2">YC504</strain>
    </source>
</reference>
<evidence type="ECO:0000313" key="1">
    <source>
        <dbReference type="EMBL" id="NGO76309.1"/>
    </source>
</evidence>
<dbReference type="EMBL" id="JAAKZW010000032">
    <property type="protein sequence ID" value="NGO76309.1"/>
    <property type="molecule type" value="Genomic_DNA"/>
</dbReference>
<name>A0A6G4XFJ3_9ACTN</name>
<dbReference type="InterPro" id="IPR011042">
    <property type="entry name" value="6-blade_b-propeller_TolB-like"/>
</dbReference>
<dbReference type="PANTHER" id="PTHR33546:SF1">
    <property type="entry name" value="LARGE, MULTIFUNCTIONAL SECRETED PROTEIN"/>
    <property type="match status" value="1"/>
</dbReference>
<protein>
    <submittedName>
        <fullName evidence="1">Sugar dehydrogenase</fullName>
    </submittedName>
</protein>
<comment type="caution">
    <text evidence="1">The sequence shown here is derived from an EMBL/GenBank/DDBJ whole genome shotgun (WGS) entry which is preliminary data.</text>
</comment>
<dbReference type="Proteomes" id="UP000481109">
    <property type="component" value="Unassembled WGS sequence"/>
</dbReference>
<dbReference type="InterPro" id="IPR011041">
    <property type="entry name" value="Quinoprot_gluc/sorb_DH_b-prop"/>
</dbReference>
<dbReference type="AlphaFoldDB" id="A0A6G4XFJ3"/>